<dbReference type="Gene3D" id="1.50.10.10">
    <property type="match status" value="1"/>
</dbReference>
<keyword evidence="3" id="KW-0326">Glycosidase</keyword>
<dbReference type="InterPro" id="IPR012341">
    <property type="entry name" value="6hp_glycosidase-like_sf"/>
</dbReference>
<evidence type="ECO:0000313" key="6">
    <source>
        <dbReference type="Proteomes" id="UP000587991"/>
    </source>
</evidence>
<proteinExistence type="inferred from homology"/>
<comment type="similarity">
    <text evidence="1">Belongs to the glycosyl hydrolase 63 family.</text>
</comment>
<organism evidence="5 6">
    <name type="scientific">Leeia aquatica</name>
    <dbReference type="NCBI Taxonomy" id="2725557"/>
    <lineage>
        <taxon>Bacteria</taxon>
        <taxon>Pseudomonadati</taxon>
        <taxon>Pseudomonadota</taxon>
        <taxon>Betaproteobacteria</taxon>
        <taxon>Neisseriales</taxon>
        <taxon>Leeiaceae</taxon>
        <taxon>Leeia</taxon>
    </lineage>
</organism>
<dbReference type="InterPro" id="IPR004888">
    <property type="entry name" value="Glycoside_hydrolase_63"/>
</dbReference>
<evidence type="ECO:0000259" key="4">
    <source>
        <dbReference type="Pfam" id="PF22422"/>
    </source>
</evidence>
<evidence type="ECO:0000256" key="3">
    <source>
        <dbReference type="ARBA" id="ARBA00023295"/>
    </source>
</evidence>
<reference evidence="5 6" key="1">
    <citation type="submission" date="2020-04" db="EMBL/GenBank/DDBJ databases">
        <title>Draft genome of Leeia sp. IMCC25680.</title>
        <authorList>
            <person name="Song J."/>
            <person name="Cho J.-C."/>
        </authorList>
    </citation>
    <scope>NUCLEOTIDE SEQUENCE [LARGE SCALE GENOMIC DNA]</scope>
    <source>
        <strain evidence="5 6">IMCC25680</strain>
    </source>
</reference>
<dbReference type="GO" id="GO:0004573">
    <property type="term" value="F:Glc3Man9GlcNAc2 oligosaccharide glucosidase activity"/>
    <property type="evidence" value="ECO:0007669"/>
    <property type="project" value="InterPro"/>
</dbReference>
<name>A0A847SHA8_9NEIS</name>
<keyword evidence="6" id="KW-1185">Reference proteome</keyword>
<dbReference type="Proteomes" id="UP000587991">
    <property type="component" value="Unassembled WGS sequence"/>
</dbReference>
<dbReference type="GO" id="GO:0009311">
    <property type="term" value="P:oligosaccharide metabolic process"/>
    <property type="evidence" value="ECO:0007669"/>
    <property type="project" value="InterPro"/>
</dbReference>
<comment type="caution">
    <text evidence="5">The sequence shown here is derived from an EMBL/GenBank/DDBJ whole genome shotgun (WGS) entry which is preliminary data.</text>
</comment>
<evidence type="ECO:0000313" key="5">
    <source>
        <dbReference type="EMBL" id="NLR76678.1"/>
    </source>
</evidence>
<dbReference type="PANTHER" id="PTHR10412:SF11">
    <property type="entry name" value="MANNOSYL-OLIGOSACCHARIDE GLUCOSIDASE"/>
    <property type="match status" value="1"/>
</dbReference>
<dbReference type="SUPFAM" id="SSF48208">
    <property type="entry name" value="Six-hairpin glycosidases"/>
    <property type="match status" value="1"/>
</dbReference>
<evidence type="ECO:0000256" key="1">
    <source>
        <dbReference type="ARBA" id="ARBA00010833"/>
    </source>
</evidence>
<protein>
    <recommendedName>
        <fullName evidence="4">Mannosylglycerate hydrolase MGH1-like glycoside hydrolase domain-containing protein</fullName>
    </recommendedName>
</protein>
<dbReference type="InterPro" id="IPR054491">
    <property type="entry name" value="MGH1-like_GH"/>
</dbReference>
<gene>
    <name evidence="5" type="ORF">HF682_16035</name>
</gene>
<dbReference type="RefSeq" id="WP_168878343.1">
    <property type="nucleotide sequence ID" value="NZ_JABAIM010000004.1"/>
</dbReference>
<sequence length="574" mass="64685">MSTAMWPDWRADLFDPYKVPFSRRNSFLAISWLSEGPQPGFWLRSLRGGDEHVDDGRLFWLQCCDAEGQPCEVKVTLTPDQLRFEGNGGWLALSFADGDTVALQGERLGLMLGMQPKSYDYAQRLPDAVQISHARQDLSLRVQQSQGQMQLDAPWQGQRATHITLCLQPGSHDRLAASLHLYRVVPQRQVAAAFAEAQASSRTDFERWLVATLTLPDELKAGRLLAAYITWSCMVPAEGMLSLPAMYMSKNWMTNIWSWDHCFNALALGQLQPELAWQQMAVIFAAQHDSGRLPDFINDRYAYWRFTKPPVHGWAFARLRQWAPEFYTPDRRLQVRHWLTRQTQSWMAGSIKGLPCYDHGNDAGWDNSTVFLEGTPLHSPDLATFLILQMEELAVLAALERDEVEARHWRDQSAALRQALLTQLWDGERFVARHALRGEAVTGGDSLICFTPLLLGERLPLPIRQRLLAGLQQEGRFLTAHGLATESLSSPHYTPDGYWRGPIWAPTMALMVDALQRCGAHTLAQQLAFGFTRMANHSGMAENYDACSGVGLRDPAFTWTSSVFLLLGQGLMAD</sequence>
<evidence type="ECO:0000256" key="2">
    <source>
        <dbReference type="ARBA" id="ARBA00022801"/>
    </source>
</evidence>
<dbReference type="InterPro" id="IPR008928">
    <property type="entry name" value="6-hairpin_glycosidase_sf"/>
</dbReference>
<dbReference type="EMBL" id="JABAIM010000004">
    <property type="protein sequence ID" value="NLR76678.1"/>
    <property type="molecule type" value="Genomic_DNA"/>
</dbReference>
<dbReference type="Pfam" id="PF22422">
    <property type="entry name" value="MGH1-like_GH"/>
    <property type="match status" value="1"/>
</dbReference>
<keyword evidence="2" id="KW-0378">Hydrolase</keyword>
<dbReference type="GO" id="GO:0006487">
    <property type="term" value="P:protein N-linked glycosylation"/>
    <property type="evidence" value="ECO:0007669"/>
    <property type="project" value="TreeGrafter"/>
</dbReference>
<accession>A0A847SHA8</accession>
<dbReference type="AlphaFoldDB" id="A0A847SHA8"/>
<feature type="domain" description="Mannosylglycerate hydrolase MGH1-like glycoside hydrolase" evidence="4">
    <location>
        <begin position="255"/>
        <end position="560"/>
    </location>
</feature>
<dbReference type="PANTHER" id="PTHR10412">
    <property type="entry name" value="MANNOSYL-OLIGOSACCHARIDE GLUCOSIDASE"/>
    <property type="match status" value="1"/>
</dbReference>